<dbReference type="PANTHER" id="PTHR32196:SF15">
    <property type="entry name" value="SUGAR ABC TRANSPORTER PERMEASE PROTEIN"/>
    <property type="match status" value="1"/>
</dbReference>
<feature type="transmembrane region" description="Helical" evidence="6">
    <location>
        <begin position="185"/>
        <end position="203"/>
    </location>
</feature>
<evidence type="ECO:0000256" key="5">
    <source>
        <dbReference type="ARBA" id="ARBA00023136"/>
    </source>
</evidence>
<keyword evidence="3 6" id="KW-0812">Transmembrane</keyword>
<dbReference type="GeneID" id="57959835"/>
<dbReference type="Proteomes" id="UP000013085">
    <property type="component" value="Unassembled WGS sequence"/>
</dbReference>
<gene>
    <name evidence="7" type="ORF">HMPREF1090_01693</name>
</gene>
<dbReference type="PATRIC" id="fig|999408.3.peg.1822"/>
<evidence type="ECO:0000313" key="7">
    <source>
        <dbReference type="EMBL" id="ENZ17393.1"/>
    </source>
</evidence>
<feature type="transmembrane region" description="Helical" evidence="6">
    <location>
        <begin position="235"/>
        <end position="253"/>
    </location>
</feature>
<evidence type="ECO:0000256" key="6">
    <source>
        <dbReference type="SAM" id="Phobius"/>
    </source>
</evidence>
<comment type="subcellular location">
    <subcellularLocation>
        <location evidence="1">Cell membrane</location>
        <topology evidence="1">Multi-pass membrane protein</topology>
    </subcellularLocation>
</comment>
<evidence type="ECO:0000256" key="3">
    <source>
        <dbReference type="ARBA" id="ARBA00022692"/>
    </source>
</evidence>
<evidence type="ECO:0000313" key="8">
    <source>
        <dbReference type="Proteomes" id="UP000013085"/>
    </source>
</evidence>
<dbReference type="EMBL" id="AGYR01000014">
    <property type="protein sequence ID" value="ENZ17393.1"/>
    <property type="molecule type" value="Genomic_DNA"/>
</dbReference>
<feature type="transmembrane region" description="Helical" evidence="6">
    <location>
        <begin position="88"/>
        <end position="110"/>
    </location>
</feature>
<keyword evidence="4 6" id="KW-1133">Transmembrane helix</keyword>
<sequence length="348" mass="37822">MKHIKNNLVPVSIFVLAVISFRLAGVSGRYLAAEVYTRFARNTLFTLALILPVTCGMGINFAIVVGAISAQMAMVFSVDLRLEGAVALMFVTGASIVLSILFGMMVAALLNRARGREMIVSIMIGQLSSVIYQFIFMVAYGLLIQPRNRDILLDRGIGVRSMVDARNISSVFKGILPFRFDGKTYSLFPLVIILFFSLVLFYIQKTRLGTLARAVGTDGGTAGTLGIAGNRVRSICIVISTIFAAMSQILFVADFGTINVYTGHLGLDTFAAAAILVGGASIKKARMRNCFIGVILFHALFITSPMAGQNLFHNPSVGEYFRSFLAYGVIVTAIIMNLRNERTKVQSI</sequence>
<comment type="caution">
    <text evidence="7">The sequence shown here is derived from an EMBL/GenBank/DDBJ whole genome shotgun (WGS) entry which is preliminary data.</text>
</comment>
<accession>A0A0E2HCH7</accession>
<feature type="transmembrane region" description="Helical" evidence="6">
    <location>
        <begin position="12"/>
        <end position="32"/>
    </location>
</feature>
<feature type="transmembrane region" description="Helical" evidence="6">
    <location>
        <begin position="44"/>
        <end position="68"/>
    </location>
</feature>
<dbReference type="HOGENOM" id="CLU_042763_1_0_9"/>
<keyword evidence="5 6" id="KW-0472">Membrane</keyword>
<dbReference type="AlphaFoldDB" id="A0A0E2HCH7"/>
<feature type="transmembrane region" description="Helical" evidence="6">
    <location>
        <begin position="289"/>
        <end position="308"/>
    </location>
</feature>
<evidence type="ECO:0000256" key="1">
    <source>
        <dbReference type="ARBA" id="ARBA00004651"/>
    </source>
</evidence>
<dbReference type="Pfam" id="PF02653">
    <property type="entry name" value="BPD_transp_2"/>
    <property type="match status" value="1"/>
</dbReference>
<evidence type="ECO:0008006" key="9">
    <source>
        <dbReference type="Google" id="ProtNLM"/>
    </source>
</evidence>
<reference evidence="7 8" key="1">
    <citation type="submission" date="2013-01" db="EMBL/GenBank/DDBJ databases">
        <title>The Genome Sequence of Clostridium clostridioforme 90A8.</title>
        <authorList>
            <consortium name="The Broad Institute Genome Sequencing Platform"/>
            <person name="Earl A."/>
            <person name="Ward D."/>
            <person name="Feldgarden M."/>
            <person name="Gevers D."/>
            <person name="Courvalin P."/>
            <person name="Lambert T."/>
            <person name="Walker B."/>
            <person name="Young S.K."/>
            <person name="Zeng Q."/>
            <person name="Gargeya S."/>
            <person name="Fitzgerald M."/>
            <person name="Haas B."/>
            <person name="Abouelleil A."/>
            <person name="Alvarado L."/>
            <person name="Arachchi H.M."/>
            <person name="Berlin A.M."/>
            <person name="Chapman S.B."/>
            <person name="Dewar J."/>
            <person name="Goldberg J."/>
            <person name="Griggs A."/>
            <person name="Gujja S."/>
            <person name="Hansen M."/>
            <person name="Howarth C."/>
            <person name="Imamovic A."/>
            <person name="Larimer J."/>
            <person name="McCowan C."/>
            <person name="Murphy C."/>
            <person name="Neiman D."/>
            <person name="Pearson M."/>
            <person name="Priest M."/>
            <person name="Roberts A."/>
            <person name="Saif S."/>
            <person name="Shea T."/>
            <person name="Sisk P."/>
            <person name="Sykes S."/>
            <person name="Wortman J."/>
            <person name="Nusbaum C."/>
            <person name="Birren B."/>
        </authorList>
    </citation>
    <scope>NUCLEOTIDE SEQUENCE [LARGE SCALE GENOMIC DNA]</scope>
    <source>
        <strain evidence="7 8">90A8</strain>
    </source>
</reference>
<organism evidence="7 8">
    <name type="scientific">[Clostridium] clostridioforme 90A8</name>
    <dbReference type="NCBI Taxonomy" id="999408"/>
    <lineage>
        <taxon>Bacteria</taxon>
        <taxon>Bacillati</taxon>
        <taxon>Bacillota</taxon>
        <taxon>Clostridia</taxon>
        <taxon>Lachnospirales</taxon>
        <taxon>Lachnospiraceae</taxon>
        <taxon>Enterocloster</taxon>
    </lineage>
</organism>
<evidence type="ECO:0000256" key="4">
    <source>
        <dbReference type="ARBA" id="ARBA00022989"/>
    </source>
</evidence>
<dbReference type="GO" id="GO:0005886">
    <property type="term" value="C:plasma membrane"/>
    <property type="evidence" value="ECO:0007669"/>
    <property type="project" value="UniProtKB-SubCell"/>
</dbReference>
<keyword evidence="2" id="KW-1003">Cell membrane</keyword>
<dbReference type="InterPro" id="IPR001851">
    <property type="entry name" value="ABC_transp_permease"/>
</dbReference>
<proteinExistence type="predicted"/>
<protein>
    <recommendedName>
        <fullName evidence="9">ABC transporter permease</fullName>
    </recommendedName>
</protein>
<feature type="transmembrane region" description="Helical" evidence="6">
    <location>
        <begin position="122"/>
        <end position="143"/>
    </location>
</feature>
<dbReference type="RefSeq" id="WP_002583617.1">
    <property type="nucleotide sequence ID" value="NZ_KB851018.1"/>
</dbReference>
<feature type="transmembrane region" description="Helical" evidence="6">
    <location>
        <begin position="320"/>
        <end position="338"/>
    </location>
</feature>
<name>A0A0E2HCH7_9FIRM</name>
<feature type="transmembrane region" description="Helical" evidence="6">
    <location>
        <begin position="265"/>
        <end position="282"/>
    </location>
</feature>
<dbReference type="GO" id="GO:0022857">
    <property type="term" value="F:transmembrane transporter activity"/>
    <property type="evidence" value="ECO:0007669"/>
    <property type="project" value="InterPro"/>
</dbReference>
<evidence type="ECO:0000256" key="2">
    <source>
        <dbReference type="ARBA" id="ARBA00022475"/>
    </source>
</evidence>
<dbReference type="PANTHER" id="PTHR32196">
    <property type="entry name" value="ABC TRANSPORTER PERMEASE PROTEIN YPHD-RELATED-RELATED"/>
    <property type="match status" value="1"/>
</dbReference>